<evidence type="ECO:0000313" key="2">
    <source>
        <dbReference type="Proteomes" id="UP000827751"/>
    </source>
</evidence>
<accession>A0AAE8YMR2</accession>
<name>A0AAE8YMR2_9CAUD</name>
<dbReference type="Proteomes" id="UP000827751">
    <property type="component" value="Segment"/>
</dbReference>
<reference evidence="1 2" key="1">
    <citation type="submission" date="2021-10" db="EMBL/GenBank/DDBJ databases">
        <authorList>
            <person name="Lavering E.D."/>
            <person name="James R."/>
            <person name="Fairhom J.D."/>
            <person name="Ogilvie B.H."/>
            <person name="Thurgood T.L."/>
            <person name="Robison R.A."/>
            <person name="Grose J.H."/>
        </authorList>
    </citation>
    <scope>NUCLEOTIDE SEQUENCE [LARGE SCALE GENOMIC DNA]</scope>
</reference>
<keyword evidence="2" id="KW-1185">Reference proteome</keyword>
<proteinExistence type="predicted"/>
<evidence type="ECO:0008006" key="3">
    <source>
        <dbReference type="Google" id="ProtNLM"/>
    </source>
</evidence>
<dbReference type="PROSITE" id="PS51257">
    <property type="entry name" value="PROKAR_LIPOPROTEIN"/>
    <property type="match status" value="1"/>
</dbReference>
<organism evidence="1 2">
    <name type="scientific">Bacillus phage vB_BanS_Chewbecca</name>
    <dbReference type="NCBI Taxonomy" id="2894786"/>
    <lineage>
        <taxon>Viruses</taxon>
        <taxon>Duplodnaviria</taxon>
        <taxon>Heunggongvirae</taxon>
        <taxon>Uroviricota</taxon>
        <taxon>Caudoviricetes</taxon>
        <taxon>Joanripponvirinae</taxon>
        <taxon>Tsamsavirus</taxon>
        <taxon>Tsamsavirus chewbecca</taxon>
    </lineage>
</organism>
<gene>
    <name evidence="1" type="ORF">CHEWBECCA_86</name>
</gene>
<dbReference type="EMBL" id="OK499972">
    <property type="protein sequence ID" value="UGO46169.1"/>
    <property type="molecule type" value="Genomic_DNA"/>
</dbReference>
<evidence type="ECO:0000313" key="1">
    <source>
        <dbReference type="EMBL" id="UGO46169.1"/>
    </source>
</evidence>
<sequence length="96" mass="10254">MSMKKTLLVTLIGLTALTLGACGYEQGSTVYGGKFKVIGEIGAGSDGQYALLRDVDTGCIYIERTSSYPSISAFYDENGKVAGCGQTDFDTKKYDK</sequence>
<protein>
    <recommendedName>
        <fullName evidence="3">Lipoprotein</fullName>
    </recommendedName>
</protein>